<feature type="non-terminal residue" evidence="2">
    <location>
        <position position="95"/>
    </location>
</feature>
<proteinExistence type="predicted"/>
<dbReference type="SUPFAM" id="SSF116907">
    <property type="entry name" value="Hook domain"/>
    <property type="match status" value="1"/>
</dbReference>
<dbReference type="InterPro" id="IPR043936">
    <property type="entry name" value="HOOK_N"/>
</dbReference>
<evidence type="ECO:0000313" key="3">
    <source>
        <dbReference type="Proteomes" id="UP000054538"/>
    </source>
</evidence>
<dbReference type="CDD" id="cd22211">
    <property type="entry name" value="HkD_SF"/>
    <property type="match status" value="1"/>
</dbReference>
<dbReference type="Proteomes" id="UP000054538">
    <property type="component" value="Unassembled WGS sequence"/>
</dbReference>
<name>A0A0D0DKM3_9AGAM</name>
<dbReference type="GO" id="GO:0030705">
    <property type="term" value="P:cytoskeleton-dependent intracellular transport"/>
    <property type="evidence" value="ECO:0007669"/>
    <property type="project" value="InterPro"/>
</dbReference>
<organism evidence="2 3">
    <name type="scientific">Paxillus rubicundulus Ve08.2h10</name>
    <dbReference type="NCBI Taxonomy" id="930991"/>
    <lineage>
        <taxon>Eukaryota</taxon>
        <taxon>Fungi</taxon>
        <taxon>Dikarya</taxon>
        <taxon>Basidiomycota</taxon>
        <taxon>Agaricomycotina</taxon>
        <taxon>Agaricomycetes</taxon>
        <taxon>Agaricomycetidae</taxon>
        <taxon>Boletales</taxon>
        <taxon>Paxilineae</taxon>
        <taxon>Paxillaceae</taxon>
        <taxon>Paxillus</taxon>
    </lineage>
</organism>
<dbReference type="InParanoid" id="A0A0D0DKM3"/>
<dbReference type="AlphaFoldDB" id="A0A0D0DKM3"/>
<reference evidence="3" key="2">
    <citation type="submission" date="2015-01" db="EMBL/GenBank/DDBJ databases">
        <title>Evolutionary Origins and Diversification of the Mycorrhizal Mutualists.</title>
        <authorList>
            <consortium name="DOE Joint Genome Institute"/>
            <consortium name="Mycorrhizal Genomics Consortium"/>
            <person name="Kohler A."/>
            <person name="Kuo A."/>
            <person name="Nagy L.G."/>
            <person name="Floudas D."/>
            <person name="Copeland A."/>
            <person name="Barry K.W."/>
            <person name="Cichocki N."/>
            <person name="Veneault-Fourrey C."/>
            <person name="LaButti K."/>
            <person name="Lindquist E.A."/>
            <person name="Lipzen A."/>
            <person name="Lundell T."/>
            <person name="Morin E."/>
            <person name="Murat C."/>
            <person name="Riley R."/>
            <person name="Ohm R."/>
            <person name="Sun H."/>
            <person name="Tunlid A."/>
            <person name="Henrissat B."/>
            <person name="Grigoriev I.V."/>
            <person name="Hibbett D.S."/>
            <person name="Martin F."/>
        </authorList>
    </citation>
    <scope>NUCLEOTIDE SEQUENCE [LARGE SCALE GENOMIC DNA]</scope>
    <source>
        <strain evidence="3">Ve08.2h10</strain>
    </source>
</reference>
<dbReference type="STRING" id="930991.A0A0D0DKM3"/>
<dbReference type="HOGENOM" id="CLU_2378459_0_0_1"/>
<reference evidence="2 3" key="1">
    <citation type="submission" date="2014-04" db="EMBL/GenBank/DDBJ databases">
        <authorList>
            <consortium name="DOE Joint Genome Institute"/>
            <person name="Kuo A."/>
            <person name="Kohler A."/>
            <person name="Jargeat P."/>
            <person name="Nagy L.G."/>
            <person name="Floudas D."/>
            <person name="Copeland A."/>
            <person name="Barry K.W."/>
            <person name="Cichocki N."/>
            <person name="Veneault-Fourrey C."/>
            <person name="LaButti K."/>
            <person name="Lindquist E.A."/>
            <person name="Lipzen A."/>
            <person name="Lundell T."/>
            <person name="Morin E."/>
            <person name="Murat C."/>
            <person name="Sun H."/>
            <person name="Tunlid A."/>
            <person name="Henrissat B."/>
            <person name="Grigoriev I.V."/>
            <person name="Hibbett D.S."/>
            <person name="Martin F."/>
            <person name="Nordberg H.P."/>
            <person name="Cantor M.N."/>
            <person name="Hua S.X."/>
        </authorList>
    </citation>
    <scope>NUCLEOTIDE SEQUENCE [LARGE SCALE GENOMIC DNA]</scope>
    <source>
        <strain evidence="2 3">Ve08.2h10</strain>
    </source>
</reference>
<accession>A0A0D0DKM3</accession>
<gene>
    <name evidence="2" type="ORF">PAXRUDRAFT_154086</name>
</gene>
<dbReference type="Pfam" id="PF19047">
    <property type="entry name" value="HOOK_N"/>
    <property type="match status" value="1"/>
</dbReference>
<dbReference type="OrthoDB" id="49395at2759"/>
<keyword evidence="3" id="KW-1185">Reference proteome</keyword>
<evidence type="ECO:0000259" key="1">
    <source>
        <dbReference type="Pfam" id="PF19047"/>
    </source>
</evidence>
<dbReference type="EMBL" id="KN825648">
    <property type="protein sequence ID" value="KIK82279.1"/>
    <property type="molecule type" value="Genomic_DNA"/>
</dbReference>
<dbReference type="Gene3D" id="1.10.418.10">
    <property type="entry name" value="Calponin-like domain"/>
    <property type="match status" value="1"/>
</dbReference>
<evidence type="ECO:0000313" key="2">
    <source>
        <dbReference type="EMBL" id="KIK82279.1"/>
    </source>
</evidence>
<sequence length="95" mass="11130">MPWLSVNWVLHFSAFKRLYCLLTQYFADVLQKLTSSLKMLNLQAITKDHNLSATLIMCCMMTVIAVQCKKNKEIIERIQKLNKSIQHYLIKAIEQ</sequence>
<feature type="domain" description="HOOK N-terminal" evidence="1">
    <location>
        <begin position="6"/>
        <end position="94"/>
    </location>
</feature>
<dbReference type="InterPro" id="IPR036872">
    <property type="entry name" value="CH_dom_sf"/>
</dbReference>
<protein>
    <recommendedName>
        <fullName evidence="1">HOOK N-terminal domain-containing protein</fullName>
    </recommendedName>
</protein>